<keyword evidence="5" id="KW-1185">Reference proteome</keyword>
<evidence type="ECO:0000313" key="5">
    <source>
        <dbReference type="Proteomes" id="UP001254488"/>
    </source>
</evidence>
<dbReference type="PANTHER" id="PTHR37397">
    <property type="entry name" value="SI:CH211-183D21.1"/>
    <property type="match status" value="1"/>
</dbReference>
<dbReference type="RefSeq" id="WP_311333334.1">
    <property type="nucleotide sequence ID" value="NZ_JAVRHZ010000006.1"/>
</dbReference>
<dbReference type="InterPro" id="IPR001322">
    <property type="entry name" value="Lamin_tail_dom"/>
</dbReference>
<feature type="domain" description="LTD" evidence="3">
    <location>
        <begin position="13"/>
        <end position="137"/>
    </location>
</feature>
<gene>
    <name evidence="4" type="ORF">RM538_10230</name>
</gene>
<name>A0ABU2YF55_9FLAO</name>
<evidence type="ECO:0000256" key="2">
    <source>
        <dbReference type="SAM" id="SignalP"/>
    </source>
</evidence>
<feature type="signal peptide" evidence="2">
    <location>
        <begin position="1"/>
        <end position="18"/>
    </location>
</feature>
<dbReference type="PROSITE" id="PS51841">
    <property type="entry name" value="LTD"/>
    <property type="match status" value="1"/>
</dbReference>
<comment type="caution">
    <text evidence="4">The sequence shown here is derived from an EMBL/GenBank/DDBJ whole genome shotgun (WGS) entry which is preliminary data.</text>
</comment>
<dbReference type="InterPro" id="IPR026444">
    <property type="entry name" value="Secre_tail"/>
</dbReference>
<organism evidence="4 5">
    <name type="scientific">Patiriisocius hiemis</name>
    <dbReference type="NCBI Taxonomy" id="3075604"/>
    <lineage>
        <taxon>Bacteria</taxon>
        <taxon>Pseudomonadati</taxon>
        <taxon>Bacteroidota</taxon>
        <taxon>Flavobacteriia</taxon>
        <taxon>Flavobacteriales</taxon>
        <taxon>Flavobacteriaceae</taxon>
        <taxon>Patiriisocius</taxon>
    </lineage>
</organism>
<evidence type="ECO:0000259" key="3">
    <source>
        <dbReference type="PROSITE" id="PS51841"/>
    </source>
</evidence>
<evidence type="ECO:0000256" key="1">
    <source>
        <dbReference type="ARBA" id="ARBA00022729"/>
    </source>
</evidence>
<accession>A0ABU2YF55</accession>
<dbReference type="Proteomes" id="UP001254488">
    <property type="component" value="Unassembled WGS sequence"/>
</dbReference>
<reference evidence="4 5" key="1">
    <citation type="submission" date="2023-09" db="EMBL/GenBank/DDBJ databases">
        <authorList>
            <person name="Rey-Velasco X."/>
        </authorList>
    </citation>
    <scope>NUCLEOTIDE SEQUENCE [LARGE SCALE GENOMIC DNA]</scope>
    <source>
        <strain evidence="4 5">W242</strain>
    </source>
</reference>
<evidence type="ECO:0000313" key="4">
    <source>
        <dbReference type="EMBL" id="MDT0556382.1"/>
    </source>
</evidence>
<feature type="chain" id="PRO_5046629073" evidence="2">
    <location>
        <begin position="19"/>
        <end position="569"/>
    </location>
</feature>
<dbReference type="PANTHER" id="PTHR37397:SF1">
    <property type="entry name" value="LTD DOMAIN-CONTAINING PROTEIN"/>
    <property type="match status" value="1"/>
</dbReference>
<sequence>MKKITLLLALLTASFSFGQIVINEVDADQTSTDTTEFIELLSDTPNFNLNGYIVVLYNGSSDESYTTVDLSGFTTDGNGYLIIGSDAVPGVDIPLGPDNTIQNGADAIAIYQDNAANFPNGTPVTNTNLIDALVYGTGDPDDTDLLTALGETVQYDENANGMKDTESIQRNPADGTYCVGLPTLRATNINCSTVCALSVFVDDVTCDAVTAGTDTYTTTLNFTGGGTETYTIVTTAGTVSGDNPSSTASGSIIISGVNEGTDFTYTITSALCNISNTITSPACDPGTNVADIATLRGSLEGEVYTLTGEAILTFQQDFRNQKFIEDATGAILIDDSGENITTSYELGDGISGITGTLSSFNGMLQFVPTLDPGTPSSTGNQIDPQVVSMADLTANPGNYESELVQIQQEVTIDNSASSTWDVGTVYPLTNAGGSFNFRTTFFDVNYIGSDVPANAVLITGIITEREDDGGYYITSRNADEASSDVTLGVDNVNTIGFTMYPNPTNQGFVNIESTSTTGEIQVAVYNVIGKQVINTSIINRLDVSALTSGIYLVKITQENASVTKKLVIK</sequence>
<dbReference type="EMBL" id="JAVRHZ010000006">
    <property type="protein sequence ID" value="MDT0556382.1"/>
    <property type="molecule type" value="Genomic_DNA"/>
</dbReference>
<keyword evidence="1 2" id="KW-0732">Signal</keyword>
<dbReference type="Pfam" id="PF18962">
    <property type="entry name" value="Por_Secre_tail"/>
    <property type="match status" value="1"/>
</dbReference>
<proteinExistence type="predicted"/>
<dbReference type="NCBIfam" id="TIGR04183">
    <property type="entry name" value="Por_Secre_tail"/>
    <property type="match status" value="1"/>
</dbReference>
<protein>
    <submittedName>
        <fullName evidence="4">T9SS type A sorting domain-containing protein</fullName>
    </submittedName>
</protein>